<dbReference type="OrthoDB" id="9769158at2"/>
<feature type="binding site" evidence="2">
    <location>
        <position position="84"/>
    </location>
    <ligand>
        <name>glutathione</name>
        <dbReference type="ChEBI" id="CHEBI:57925"/>
    </ligand>
</feature>
<dbReference type="CDD" id="cd03190">
    <property type="entry name" value="GST_C_Omega_like"/>
    <property type="match status" value="1"/>
</dbReference>
<feature type="domain" description="GST C-terminal" evidence="4">
    <location>
        <begin position="158"/>
        <end position="282"/>
    </location>
</feature>
<dbReference type="PROSITE" id="PS50405">
    <property type="entry name" value="GST_CTER"/>
    <property type="match status" value="1"/>
</dbReference>
<protein>
    <submittedName>
        <fullName evidence="5">Glutathione S-transferase family protein</fullName>
    </submittedName>
</protein>
<evidence type="ECO:0000256" key="3">
    <source>
        <dbReference type="PIRSR" id="PIRSR015753-3"/>
    </source>
</evidence>
<dbReference type="PANTHER" id="PTHR32419:SF6">
    <property type="entry name" value="GLUTATHIONE S-TRANSFERASE OMEGA-LIKE 1-RELATED"/>
    <property type="match status" value="1"/>
</dbReference>
<dbReference type="GO" id="GO:0005737">
    <property type="term" value="C:cytoplasm"/>
    <property type="evidence" value="ECO:0007669"/>
    <property type="project" value="TreeGrafter"/>
</dbReference>
<feature type="site" description="Lowers pKa of active site Cys" evidence="3">
    <location>
        <position position="282"/>
    </location>
</feature>
<evidence type="ECO:0000313" key="6">
    <source>
        <dbReference type="Proteomes" id="UP000299580"/>
    </source>
</evidence>
<dbReference type="InterPro" id="IPR004045">
    <property type="entry name" value="Glutathione_S-Trfase_N"/>
</dbReference>
<dbReference type="Gene3D" id="3.40.30.10">
    <property type="entry name" value="Glutaredoxin"/>
    <property type="match status" value="1"/>
</dbReference>
<dbReference type="InterPro" id="IPR016639">
    <property type="entry name" value="GST_Omega/GSH"/>
</dbReference>
<dbReference type="InterPro" id="IPR036282">
    <property type="entry name" value="Glutathione-S-Trfase_C_sf"/>
</dbReference>
<dbReference type="InterPro" id="IPR040079">
    <property type="entry name" value="Glutathione_S-Trfase"/>
</dbReference>
<feature type="binding site" evidence="2">
    <location>
        <begin position="116"/>
        <end position="119"/>
    </location>
    <ligand>
        <name>glutathione</name>
        <dbReference type="ChEBI" id="CHEBI:57925"/>
    </ligand>
</feature>
<name>A0A4P8QQL3_9GAMM</name>
<keyword evidence="5" id="KW-0808">Transferase</keyword>
<accession>A0A4P8QQL3</accession>
<proteinExistence type="predicted"/>
<dbReference type="SUPFAM" id="SSF52833">
    <property type="entry name" value="Thioredoxin-like"/>
    <property type="match status" value="1"/>
</dbReference>
<evidence type="ECO:0000259" key="4">
    <source>
        <dbReference type="PROSITE" id="PS50405"/>
    </source>
</evidence>
<dbReference type="Proteomes" id="UP000299580">
    <property type="component" value="Chromosome"/>
</dbReference>
<dbReference type="PANTHER" id="PTHR32419">
    <property type="entry name" value="GLUTATHIONYL-HYDROQUINONE REDUCTASE"/>
    <property type="match status" value="1"/>
</dbReference>
<dbReference type="PIRSF" id="PIRSF015753">
    <property type="entry name" value="GST"/>
    <property type="match status" value="1"/>
</dbReference>
<dbReference type="KEGG" id="brb:EH207_12475"/>
<dbReference type="Gene3D" id="1.20.1050.10">
    <property type="match status" value="1"/>
</dbReference>
<dbReference type="EMBL" id="CP034035">
    <property type="protein sequence ID" value="QCR09268.1"/>
    <property type="molecule type" value="Genomic_DNA"/>
</dbReference>
<dbReference type="GO" id="GO:0004364">
    <property type="term" value="F:glutathione transferase activity"/>
    <property type="evidence" value="ECO:0007669"/>
    <property type="project" value="InterPro"/>
</dbReference>
<dbReference type="AlphaFoldDB" id="A0A4P8QQL3"/>
<dbReference type="Pfam" id="PF13409">
    <property type="entry name" value="GST_N_2"/>
    <property type="match status" value="1"/>
</dbReference>
<feature type="site" description="Lowers pKa of active site Cys" evidence="3">
    <location>
        <position position="239"/>
    </location>
</feature>
<dbReference type="SFLD" id="SFLDG01206">
    <property type="entry name" value="Xi.1"/>
    <property type="match status" value="1"/>
</dbReference>
<keyword evidence="6" id="KW-1185">Reference proteome</keyword>
<evidence type="ECO:0000313" key="5">
    <source>
        <dbReference type="EMBL" id="QCR09268.1"/>
    </source>
</evidence>
<gene>
    <name evidence="5" type="ORF">EH207_12475</name>
</gene>
<reference evidence="5 6" key="1">
    <citation type="submission" date="2018-11" db="EMBL/GenBank/DDBJ databases">
        <title>Genome sequences of Brenneria nigrifluens and Brenneria rubrifaciens.</title>
        <authorList>
            <person name="Poret-Peterson A.T."/>
            <person name="McClean A.E."/>
            <person name="Kluepfel D.A."/>
        </authorList>
    </citation>
    <scope>NUCLEOTIDE SEQUENCE [LARGE SCALE GENOMIC DNA]</scope>
    <source>
        <strain evidence="5 6">6D370</strain>
    </source>
</reference>
<dbReference type="InterPro" id="IPR036249">
    <property type="entry name" value="Thioredoxin-like_sf"/>
</dbReference>
<organism evidence="5 6">
    <name type="scientific">Brenneria rubrifaciens</name>
    <dbReference type="NCBI Taxonomy" id="55213"/>
    <lineage>
        <taxon>Bacteria</taxon>
        <taxon>Pseudomonadati</taxon>
        <taxon>Pseudomonadota</taxon>
        <taxon>Gammaproteobacteria</taxon>
        <taxon>Enterobacterales</taxon>
        <taxon>Pectobacteriaceae</taxon>
        <taxon>Brenneria</taxon>
    </lineage>
</organism>
<dbReference type="SFLD" id="SFLDS00019">
    <property type="entry name" value="Glutathione_Transferase_(cytos"/>
    <property type="match status" value="1"/>
</dbReference>
<dbReference type="SUPFAM" id="SSF47616">
    <property type="entry name" value="GST C-terminal domain-like"/>
    <property type="match status" value="1"/>
</dbReference>
<feature type="active site" description="Proton donor/acceptor" evidence="1">
    <location>
        <position position="181"/>
    </location>
</feature>
<dbReference type="SFLD" id="SFLDG01148">
    <property type="entry name" value="Xi_(cytGST)"/>
    <property type="match status" value="1"/>
</dbReference>
<dbReference type="Pfam" id="PF13410">
    <property type="entry name" value="GST_C_2"/>
    <property type="match status" value="1"/>
</dbReference>
<feature type="active site" description="Nucleophile" evidence="1">
    <location>
        <position position="51"/>
    </location>
</feature>
<sequence length="320" mass="36959">MSGLVDGKWVNGDVAAEEIKNGAFHRQETRFRQTEIVPESGRYQLFVSYLCPWASRTLIFHKLKGLENMISLSITEPRIGDNGWEFAVPQDVGEQVAPIRFLHQLYTASEPHYTGKVSVPVLWDRQEGRIVNNESAEIIRILNHAFNDLNGNRLDFYPAALRDEIDYWNEKIYHNVNNGVYKTGFSKTQESYDQSVTTLFNALDELEKHLAVRRYIAGNTLTEADWRLFVTLIRFDVAYYGAFKCNLRHIEDYPHLSHYLRDLYQWPGIKETVNLDHIKAGYYGILWLNPTGIVPKGPLLDLHRLHNRDRLGEPVVALGK</sequence>
<feature type="binding site" evidence="2">
    <location>
        <begin position="134"/>
        <end position="135"/>
    </location>
    <ligand>
        <name>glutathione</name>
        <dbReference type="ChEBI" id="CHEBI:57925"/>
    </ligand>
</feature>
<dbReference type="RefSeq" id="WP_137714277.1">
    <property type="nucleotide sequence ID" value="NZ_CP034035.1"/>
</dbReference>
<dbReference type="InterPro" id="IPR010987">
    <property type="entry name" value="Glutathione-S-Trfase_C-like"/>
</dbReference>
<evidence type="ECO:0000256" key="1">
    <source>
        <dbReference type="PIRSR" id="PIRSR015753-1"/>
    </source>
</evidence>
<dbReference type="InterPro" id="IPR047047">
    <property type="entry name" value="GST_Omega-like_C"/>
</dbReference>
<evidence type="ECO:0000256" key="2">
    <source>
        <dbReference type="PIRSR" id="PIRSR015753-2"/>
    </source>
</evidence>